<keyword evidence="5" id="KW-0804">Transcription</keyword>
<dbReference type="InterPro" id="IPR041916">
    <property type="entry name" value="Anti_sigma_zinc_sf"/>
</dbReference>
<dbReference type="Pfam" id="PF04542">
    <property type="entry name" value="Sigma70_r2"/>
    <property type="match status" value="1"/>
</dbReference>
<comment type="similarity">
    <text evidence="1">Belongs to the sigma-70 factor family. ECF subfamily.</text>
</comment>
<gene>
    <name evidence="9" type="ORF">EDD40_8121</name>
</gene>
<feature type="region of interest" description="Disordered" evidence="6">
    <location>
        <begin position="395"/>
        <end position="435"/>
    </location>
</feature>
<evidence type="ECO:0000313" key="10">
    <source>
        <dbReference type="Proteomes" id="UP000268727"/>
    </source>
</evidence>
<dbReference type="Gene3D" id="1.10.10.1320">
    <property type="entry name" value="Anti-sigma factor, zinc-finger domain"/>
    <property type="match status" value="1"/>
</dbReference>
<keyword evidence="10" id="KW-1185">Reference proteome</keyword>
<evidence type="ECO:0000256" key="6">
    <source>
        <dbReference type="SAM" id="MobiDB-lite"/>
    </source>
</evidence>
<feature type="region of interest" description="Disordered" evidence="6">
    <location>
        <begin position="31"/>
        <end position="52"/>
    </location>
</feature>
<dbReference type="InterPro" id="IPR039425">
    <property type="entry name" value="RNA_pol_sigma-70-like"/>
</dbReference>
<evidence type="ECO:0000256" key="3">
    <source>
        <dbReference type="ARBA" id="ARBA00023082"/>
    </source>
</evidence>
<dbReference type="GO" id="GO:0003677">
    <property type="term" value="F:DNA binding"/>
    <property type="evidence" value="ECO:0007669"/>
    <property type="project" value="UniProtKB-KW"/>
</dbReference>
<dbReference type="PANTHER" id="PTHR43133:SF8">
    <property type="entry name" value="RNA POLYMERASE SIGMA FACTOR HI_1459-RELATED"/>
    <property type="match status" value="1"/>
</dbReference>
<evidence type="ECO:0000259" key="8">
    <source>
        <dbReference type="Pfam" id="PF13490"/>
    </source>
</evidence>
<dbReference type="NCBIfam" id="TIGR02937">
    <property type="entry name" value="sigma70-ECF"/>
    <property type="match status" value="1"/>
</dbReference>
<dbReference type="GO" id="GO:0016987">
    <property type="term" value="F:sigma factor activity"/>
    <property type="evidence" value="ECO:0007669"/>
    <property type="project" value="UniProtKB-KW"/>
</dbReference>
<dbReference type="InterPro" id="IPR027383">
    <property type="entry name" value="Znf_put"/>
</dbReference>
<dbReference type="EMBL" id="RJKM01000001">
    <property type="protein sequence ID" value="ROP42614.1"/>
    <property type="molecule type" value="Genomic_DNA"/>
</dbReference>
<dbReference type="InterPro" id="IPR007627">
    <property type="entry name" value="RNA_pol_sigma70_r2"/>
</dbReference>
<sequence>MIGHPDERDLERWARADLAALRDDLDHALNADASSTHGSSGVPRSSRSPSDAELIDAVRGGEIQAYGQLFERHVRAARNLARHLARSSAEADDLVSDAFAKVLDTLRAGGGPDSAFRAYLLTALRHTAYDKTRRDKKLKLADDVEAVTGVEKVTTVPFHDPAVATLERALATRAFASLPERWQTVLWQTEIEGQSAAELAKLLGLTANGASALAYRAREGLKTAYLQAHLAHSPTDRCRATVAKLAAWTRGGLTKRETAQVEAHLDECPTCPAMAAELADVNGTLRAVVAPLVLGSSVSGYLATTAATAKAGTVVAGAGAGAGAGVGAGAGAGAAANSVTTAQWLGMAASATAMAAAVALGLNAGHQVAVPAVQAPPPAATADRGTSAVIAGTSVPATESGAPASTAEPSDQPSDEASAPDTAVVTTTAGPAPGQPLVPEVPAGFTMTTGGPPVDFPVVIHNTGPTPLAPTTLVLSLPEGLQVVGSGRNLLGEPLLRLEGAARMAVGCPAGKGTVTCTAEGELPAGDSVVFVLRLLAGPKSVGGTISGTVAAGAGEPVPVEASVVVTPK</sequence>
<dbReference type="Gene3D" id="1.10.1740.10">
    <property type="match status" value="1"/>
</dbReference>
<feature type="domain" description="RNA polymerase sigma-70 region 2" evidence="7">
    <location>
        <begin position="69"/>
        <end position="136"/>
    </location>
</feature>
<proteinExistence type="inferred from homology"/>
<dbReference type="Proteomes" id="UP000268727">
    <property type="component" value="Unassembled WGS sequence"/>
</dbReference>
<reference evidence="9 10" key="1">
    <citation type="submission" date="2018-11" db="EMBL/GenBank/DDBJ databases">
        <title>Sequencing the genomes of 1000 actinobacteria strains.</title>
        <authorList>
            <person name="Klenk H.-P."/>
        </authorList>
    </citation>
    <scope>NUCLEOTIDE SEQUENCE [LARGE SCALE GENOMIC DNA]</scope>
    <source>
        <strain evidence="9 10">DSM 44231</strain>
    </source>
</reference>
<dbReference type="InterPro" id="IPR014284">
    <property type="entry name" value="RNA_pol_sigma-70_dom"/>
</dbReference>
<dbReference type="GO" id="GO:0006352">
    <property type="term" value="P:DNA-templated transcription initiation"/>
    <property type="evidence" value="ECO:0007669"/>
    <property type="project" value="InterPro"/>
</dbReference>
<evidence type="ECO:0000259" key="7">
    <source>
        <dbReference type="Pfam" id="PF04542"/>
    </source>
</evidence>
<keyword evidence="4" id="KW-0238">DNA-binding</keyword>
<dbReference type="SUPFAM" id="SSF88659">
    <property type="entry name" value="Sigma3 and sigma4 domains of RNA polymerase sigma factors"/>
    <property type="match status" value="1"/>
</dbReference>
<organism evidence="9 10">
    <name type="scientific">Saccharothrix texasensis</name>
    <dbReference type="NCBI Taxonomy" id="103734"/>
    <lineage>
        <taxon>Bacteria</taxon>
        <taxon>Bacillati</taxon>
        <taxon>Actinomycetota</taxon>
        <taxon>Actinomycetes</taxon>
        <taxon>Pseudonocardiales</taxon>
        <taxon>Pseudonocardiaceae</taxon>
        <taxon>Saccharothrix</taxon>
    </lineage>
</organism>
<dbReference type="PANTHER" id="PTHR43133">
    <property type="entry name" value="RNA POLYMERASE ECF-TYPE SIGMA FACTO"/>
    <property type="match status" value="1"/>
</dbReference>
<keyword evidence="3" id="KW-0731">Sigma factor</keyword>
<evidence type="ECO:0000256" key="4">
    <source>
        <dbReference type="ARBA" id="ARBA00023125"/>
    </source>
</evidence>
<dbReference type="AlphaFoldDB" id="A0A3N1HJD5"/>
<evidence type="ECO:0000256" key="1">
    <source>
        <dbReference type="ARBA" id="ARBA00010641"/>
    </source>
</evidence>
<accession>A0A3N1HJD5</accession>
<feature type="compositionally biased region" description="Low complexity" evidence="6">
    <location>
        <begin position="31"/>
        <end position="49"/>
    </location>
</feature>
<dbReference type="Gene3D" id="1.10.10.10">
    <property type="entry name" value="Winged helix-like DNA-binding domain superfamily/Winged helix DNA-binding domain"/>
    <property type="match status" value="1"/>
</dbReference>
<evidence type="ECO:0000313" key="9">
    <source>
        <dbReference type="EMBL" id="ROP42614.1"/>
    </source>
</evidence>
<dbReference type="RefSeq" id="WP_170185384.1">
    <property type="nucleotide sequence ID" value="NZ_RJKM01000001.1"/>
</dbReference>
<evidence type="ECO:0000256" key="2">
    <source>
        <dbReference type="ARBA" id="ARBA00023015"/>
    </source>
</evidence>
<dbReference type="SUPFAM" id="SSF88946">
    <property type="entry name" value="Sigma2 domain of RNA polymerase sigma factors"/>
    <property type="match status" value="1"/>
</dbReference>
<comment type="caution">
    <text evidence="9">The sequence shown here is derived from an EMBL/GenBank/DDBJ whole genome shotgun (WGS) entry which is preliminary data.</text>
</comment>
<feature type="domain" description="Putative zinc-finger" evidence="8">
    <location>
        <begin position="238"/>
        <end position="271"/>
    </location>
</feature>
<dbReference type="InterPro" id="IPR013325">
    <property type="entry name" value="RNA_pol_sigma_r2"/>
</dbReference>
<feature type="compositionally biased region" description="Low complexity" evidence="6">
    <location>
        <begin position="419"/>
        <end position="432"/>
    </location>
</feature>
<name>A0A3N1HJD5_9PSEU</name>
<evidence type="ECO:0000256" key="5">
    <source>
        <dbReference type="ARBA" id="ARBA00023163"/>
    </source>
</evidence>
<dbReference type="InterPro" id="IPR013324">
    <property type="entry name" value="RNA_pol_sigma_r3/r4-like"/>
</dbReference>
<dbReference type="Pfam" id="PF13490">
    <property type="entry name" value="zf-HC2"/>
    <property type="match status" value="1"/>
</dbReference>
<protein>
    <submittedName>
        <fullName evidence="9">RNA polymerase sigma factor (Sigma-70 family)</fullName>
    </submittedName>
</protein>
<keyword evidence="2" id="KW-0805">Transcription regulation</keyword>
<dbReference type="InterPro" id="IPR036388">
    <property type="entry name" value="WH-like_DNA-bd_sf"/>
</dbReference>